<evidence type="ECO:0000313" key="5">
    <source>
        <dbReference type="Proteomes" id="UP000008631"/>
    </source>
</evidence>
<protein>
    <recommendedName>
        <fullName evidence="3">DUF6798 domain-containing protein</fullName>
    </recommendedName>
</protein>
<dbReference type="eggNOG" id="ENOG5030JJW">
    <property type="taxonomic scope" value="Bacteria"/>
</dbReference>
<evidence type="ECO:0000256" key="1">
    <source>
        <dbReference type="SAM" id="MobiDB-lite"/>
    </source>
</evidence>
<reference key="1">
    <citation type="submission" date="2010-11" db="EMBL/GenBank/DDBJ databases">
        <title>The complete sequence of chromosome of Isophaera pallida ATCC 43644.</title>
        <authorList>
            <consortium name="US DOE Joint Genome Institute (JGI-PGF)"/>
            <person name="Lucas S."/>
            <person name="Copeland A."/>
            <person name="Lapidus A."/>
            <person name="Bruce D."/>
            <person name="Goodwin L."/>
            <person name="Pitluck S."/>
            <person name="Kyrpides N."/>
            <person name="Mavromatis K."/>
            <person name="Pagani I."/>
            <person name="Ivanova N."/>
            <person name="Saunders E."/>
            <person name="Brettin T."/>
            <person name="Detter J.C."/>
            <person name="Han C."/>
            <person name="Tapia R."/>
            <person name="Land M."/>
            <person name="Hauser L."/>
            <person name="Markowitz V."/>
            <person name="Cheng J.-F."/>
            <person name="Hugenholtz P."/>
            <person name="Woyke T."/>
            <person name="Wu D."/>
            <person name="Eisen J.A."/>
        </authorList>
    </citation>
    <scope>NUCLEOTIDE SEQUENCE</scope>
    <source>
        <strain>ATCC 43644</strain>
    </source>
</reference>
<accession>E8R3R0</accession>
<dbReference type="KEGG" id="ipa:Isop_2065"/>
<dbReference type="STRING" id="575540.Isop_2065"/>
<feature type="transmembrane region" description="Helical" evidence="2">
    <location>
        <begin position="274"/>
        <end position="295"/>
    </location>
</feature>
<organism evidence="4 5">
    <name type="scientific">Isosphaera pallida (strain ATCC 43644 / DSM 9630 / IS1B)</name>
    <dbReference type="NCBI Taxonomy" id="575540"/>
    <lineage>
        <taxon>Bacteria</taxon>
        <taxon>Pseudomonadati</taxon>
        <taxon>Planctomycetota</taxon>
        <taxon>Planctomycetia</taxon>
        <taxon>Isosphaerales</taxon>
        <taxon>Isosphaeraceae</taxon>
        <taxon>Isosphaera</taxon>
    </lineage>
</organism>
<feature type="transmembrane region" description="Helical" evidence="2">
    <location>
        <begin position="242"/>
        <end position="262"/>
    </location>
</feature>
<feature type="region of interest" description="Disordered" evidence="1">
    <location>
        <begin position="723"/>
        <end position="758"/>
    </location>
</feature>
<feature type="transmembrane region" description="Helical" evidence="2">
    <location>
        <begin position="467"/>
        <end position="489"/>
    </location>
</feature>
<proteinExistence type="predicted"/>
<feature type="transmembrane region" description="Helical" evidence="2">
    <location>
        <begin position="495"/>
        <end position="514"/>
    </location>
</feature>
<evidence type="ECO:0000256" key="2">
    <source>
        <dbReference type="SAM" id="Phobius"/>
    </source>
</evidence>
<dbReference type="Pfam" id="PF20604">
    <property type="entry name" value="DUF6798"/>
    <property type="match status" value="1"/>
</dbReference>
<evidence type="ECO:0000259" key="3">
    <source>
        <dbReference type="Pfam" id="PF20604"/>
    </source>
</evidence>
<feature type="domain" description="DUF6798" evidence="3">
    <location>
        <begin position="590"/>
        <end position="647"/>
    </location>
</feature>
<dbReference type="EMBL" id="CP002353">
    <property type="protein sequence ID" value="ADV62645.1"/>
    <property type="molecule type" value="Genomic_DNA"/>
</dbReference>
<dbReference type="HOGENOM" id="CLU_416705_0_0_0"/>
<sequence length="758" mass="83629">MEAWSVFISFRLHLVRYTQLRSARYARPALPHDGAEREIEPLDGTIKAKTTERLTHLWATVRPWLILLGATLTVMGYESRNGDQAYRLPLLLHRHDPTLFADDPFVAAFATFNPHAGYLALLDASQRVVGLSATLFLGWVCAFGLTAFALARIARWVASLSPTPTRDAGLALGLTASALAMIDRAGNIGTNHVFASMLLDRVIAHGLGWSAAALWITGSWRAALCGPVLIGAAAWIHPALGLQWGMVLGACWTIEALGGWRLRPRRRLQPHQSFFGRGPQTAAVLTLVMLSPNLAALPSQSRALLEGLDPQTFLILSAWIQSPQHMLPGQWRFEQWAAFGCHGVLAVPGLVTLVGALRRGDPRAGRLILLGVVLGLFLLASWVAVVVMEDLKATLFQPFRMATAARVWALVLIACHVAGLWNRRTAWGRVRAVLIAAGLTGDWRLVTVTLAESAAWLTERVRGDRSLVAPGWAEAFWLGVLGGGLLHLLHHDTRNGASILGGTLVVWMGVEALIRRHTQRIDRESTKEKSLPRWEPLSAIRPRPGVWLGLAWLVPGAAWCLQVVTPASDRADWPIALTARWRFLERPIDDEERLAWWCRTHLPAEARLVTPPGPKSIRLWSQRSVVFNRAGGPYHARGLAEWAERFRLHVGFEGDLQTFAAAYLNNRVALESRYDKLTDRQLADLARKFNATHVWTRTDAQATADSPLILLKTIGRHRVYRVREDWESPAPPESPTDGSAEPAGDGTKSSPRGALVLE</sequence>
<dbReference type="InterPro" id="IPR046477">
    <property type="entry name" value="DUF6798"/>
</dbReference>
<dbReference type="AlphaFoldDB" id="E8R3R0"/>
<feature type="transmembrane region" description="Helical" evidence="2">
    <location>
        <begin position="367"/>
        <end position="387"/>
    </location>
</feature>
<feature type="transmembrane region" description="Helical" evidence="2">
    <location>
        <begin position="399"/>
        <end position="421"/>
    </location>
</feature>
<feature type="transmembrane region" description="Helical" evidence="2">
    <location>
        <begin position="336"/>
        <end position="355"/>
    </location>
</feature>
<keyword evidence="2" id="KW-0472">Membrane</keyword>
<dbReference type="Proteomes" id="UP000008631">
    <property type="component" value="Chromosome"/>
</dbReference>
<feature type="transmembrane region" description="Helical" evidence="2">
    <location>
        <begin position="207"/>
        <end position="236"/>
    </location>
</feature>
<keyword evidence="2" id="KW-1133">Transmembrane helix</keyword>
<keyword evidence="2" id="KW-0812">Transmembrane</keyword>
<evidence type="ECO:0000313" key="4">
    <source>
        <dbReference type="EMBL" id="ADV62645.1"/>
    </source>
</evidence>
<name>E8R3R0_ISOPI</name>
<reference evidence="4 5" key="2">
    <citation type="journal article" date="2011" name="Stand. Genomic Sci.">
        <title>Complete genome sequence of Isosphaera pallida type strain (IS1B).</title>
        <authorList>
            <consortium name="US DOE Joint Genome Institute (JGI-PGF)"/>
            <person name="Goker M."/>
            <person name="Cleland D."/>
            <person name="Saunders E."/>
            <person name="Lapidus A."/>
            <person name="Nolan M."/>
            <person name="Lucas S."/>
            <person name="Hammon N."/>
            <person name="Deshpande S."/>
            <person name="Cheng J.F."/>
            <person name="Tapia R."/>
            <person name="Han C."/>
            <person name="Goodwin L."/>
            <person name="Pitluck S."/>
            <person name="Liolios K."/>
            <person name="Pagani I."/>
            <person name="Ivanova N."/>
            <person name="Mavromatis K."/>
            <person name="Pati A."/>
            <person name="Chen A."/>
            <person name="Palaniappan K."/>
            <person name="Land M."/>
            <person name="Hauser L."/>
            <person name="Chang Y.J."/>
            <person name="Jeffries C.D."/>
            <person name="Detter J.C."/>
            <person name="Beck B."/>
            <person name="Woyke T."/>
            <person name="Bristow J."/>
            <person name="Eisen J.A."/>
            <person name="Markowitz V."/>
            <person name="Hugenholtz P."/>
            <person name="Kyrpides N.C."/>
            <person name="Klenk H.P."/>
        </authorList>
    </citation>
    <scope>NUCLEOTIDE SEQUENCE [LARGE SCALE GENOMIC DNA]</scope>
    <source>
        <strain evidence="5">ATCC 43644 / DSM 9630 / IS1B</strain>
    </source>
</reference>
<dbReference type="InParanoid" id="E8R3R0"/>
<keyword evidence="5" id="KW-1185">Reference proteome</keyword>
<gene>
    <name evidence="4" type="ordered locus">Isop_2065</name>
</gene>
<feature type="transmembrane region" description="Helical" evidence="2">
    <location>
        <begin position="128"/>
        <end position="151"/>
    </location>
</feature>